<accession>A0A4R7CYL3</accession>
<evidence type="ECO:0000313" key="1">
    <source>
        <dbReference type="EMBL" id="TDS12982.1"/>
    </source>
</evidence>
<dbReference type="OrthoDB" id="9835751at2"/>
<evidence type="ECO:0000313" key="2">
    <source>
        <dbReference type="Proteomes" id="UP000294752"/>
    </source>
</evidence>
<dbReference type="AlphaFoldDB" id="A0A4R7CYL3"/>
<organism evidence="1 2">
    <name type="scientific">Sphingobacterium paludis</name>
    <dbReference type="NCBI Taxonomy" id="1476465"/>
    <lineage>
        <taxon>Bacteria</taxon>
        <taxon>Pseudomonadati</taxon>
        <taxon>Bacteroidota</taxon>
        <taxon>Sphingobacteriia</taxon>
        <taxon>Sphingobacteriales</taxon>
        <taxon>Sphingobacteriaceae</taxon>
        <taxon>Sphingobacterium</taxon>
    </lineage>
</organism>
<dbReference type="Proteomes" id="UP000294752">
    <property type="component" value="Unassembled WGS sequence"/>
</dbReference>
<protein>
    <submittedName>
        <fullName evidence="1">Uncharacterized protein</fullName>
    </submittedName>
</protein>
<sequence>MKLRRHNLRFKIILTVFSLLFCLGHPLLAQKKVAFKSKDNISLYFSNQKVSKNWVTIAIHSGPQGSIYSLNGAGMDKPVSFDIAEAYLLDDSYYAIPLDIQDTAFFFFFSIKYGRGLLISDIKKGVPIKVELREAFKQTFEGEVKIESMIPLLRLLL</sequence>
<gene>
    <name evidence="1" type="ORF">B0I21_105113</name>
</gene>
<keyword evidence="2" id="KW-1185">Reference proteome</keyword>
<name>A0A4R7CYL3_9SPHI</name>
<reference evidence="1 2" key="1">
    <citation type="submission" date="2019-03" db="EMBL/GenBank/DDBJ databases">
        <title>Genomic Encyclopedia of Type Strains, Phase III (KMG-III): the genomes of soil and plant-associated and newly described type strains.</title>
        <authorList>
            <person name="Whitman W."/>
        </authorList>
    </citation>
    <scope>NUCLEOTIDE SEQUENCE [LARGE SCALE GENOMIC DNA]</scope>
    <source>
        <strain evidence="1 2">CGMCC 1.12801</strain>
    </source>
</reference>
<proteinExistence type="predicted"/>
<comment type="caution">
    <text evidence="1">The sequence shown here is derived from an EMBL/GenBank/DDBJ whole genome shotgun (WGS) entry which is preliminary data.</text>
</comment>
<dbReference type="EMBL" id="SNZV01000005">
    <property type="protein sequence ID" value="TDS12982.1"/>
    <property type="molecule type" value="Genomic_DNA"/>
</dbReference>
<dbReference type="RefSeq" id="WP_133640495.1">
    <property type="nucleotide sequence ID" value="NZ_SNZV01000005.1"/>
</dbReference>